<comment type="caution">
    <text evidence="3">The sequence shown here is derived from an EMBL/GenBank/DDBJ whole genome shotgun (WGS) entry which is preliminary data.</text>
</comment>
<protein>
    <recommendedName>
        <fullName evidence="2">FCP1 homology domain-containing protein</fullName>
    </recommendedName>
</protein>
<reference evidence="3 4" key="1">
    <citation type="journal article" date="2018" name="Front. Microbiol.">
        <title>Prospects for Fungal Bioremediation of Acidic Radioactive Waste Sites: Characterization and Genome Sequence of Rhodotorula taiwanensis MD1149.</title>
        <authorList>
            <person name="Tkavc R."/>
            <person name="Matrosova V.Y."/>
            <person name="Grichenko O.E."/>
            <person name="Gostincar C."/>
            <person name="Volpe R.P."/>
            <person name="Klimenkova P."/>
            <person name="Gaidamakova E.K."/>
            <person name="Zhou C.E."/>
            <person name="Stewart B.J."/>
            <person name="Lyman M.G."/>
            <person name="Malfatti S.A."/>
            <person name="Rubinfeld B."/>
            <person name="Courtot M."/>
            <person name="Singh J."/>
            <person name="Dalgard C.L."/>
            <person name="Hamilton T."/>
            <person name="Frey K.G."/>
            <person name="Gunde-Cimerman N."/>
            <person name="Dugan L."/>
            <person name="Daly M.J."/>
        </authorList>
    </citation>
    <scope>NUCLEOTIDE SEQUENCE [LARGE SCALE GENOMIC DNA]</scope>
    <source>
        <strain evidence="3 4">MD1149</strain>
    </source>
</reference>
<feature type="domain" description="FCP1 homology" evidence="2">
    <location>
        <begin position="339"/>
        <end position="600"/>
    </location>
</feature>
<proteinExistence type="predicted"/>
<evidence type="ECO:0000313" key="4">
    <source>
        <dbReference type="Proteomes" id="UP000237144"/>
    </source>
</evidence>
<name>A0A2S5BF79_9BASI</name>
<feature type="region of interest" description="Disordered" evidence="1">
    <location>
        <begin position="281"/>
        <end position="300"/>
    </location>
</feature>
<feature type="compositionally biased region" description="Polar residues" evidence="1">
    <location>
        <begin position="322"/>
        <end position="339"/>
    </location>
</feature>
<feature type="compositionally biased region" description="Basic and acidic residues" evidence="1">
    <location>
        <begin position="1"/>
        <end position="10"/>
    </location>
</feature>
<dbReference type="InterPro" id="IPR023214">
    <property type="entry name" value="HAD_sf"/>
</dbReference>
<feature type="region of interest" description="Disordered" evidence="1">
    <location>
        <begin position="514"/>
        <end position="571"/>
    </location>
</feature>
<organism evidence="3 4">
    <name type="scientific">Rhodotorula taiwanensis</name>
    <dbReference type="NCBI Taxonomy" id="741276"/>
    <lineage>
        <taxon>Eukaryota</taxon>
        <taxon>Fungi</taxon>
        <taxon>Dikarya</taxon>
        <taxon>Basidiomycota</taxon>
        <taxon>Pucciniomycotina</taxon>
        <taxon>Microbotryomycetes</taxon>
        <taxon>Sporidiobolales</taxon>
        <taxon>Sporidiobolaceae</taxon>
        <taxon>Rhodotorula</taxon>
    </lineage>
</organism>
<feature type="region of interest" description="Disordered" evidence="1">
    <location>
        <begin position="306"/>
        <end position="339"/>
    </location>
</feature>
<accession>A0A2S5BF79</accession>
<feature type="region of interest" description="Disordered" evidence="1">
    <location>
        <begin position="594"/>
        <end position="639"/>
    </location>
</feature>
<dbReference type="Gene3D" id="3.40.50.1000">
    <property type="entry name" value="HAD superfamily/HAD-like"/>
    <property type="match status" value="1"/>
</dbReference>
<dbReference type="SMART" id="SM00577">
    <property type="entry name" value="CPDc"/>
    <property type="match status" value="1"/>
</dbReference>
<keyword evidence="4" id="KW-1185">Reference proteome</keyword>
<feature type="compositionally biased region" description="Pro residues" evidence="1">
    <location>
        <begin position="116"/>
        <end position="127"/>
    </location>
</feature>
<dbReference type="STRING" id="741276.A0A2S5BF79"/>
<dbReference type="Proteomes" id="UP000237144">
    <property type="component" value="Unassembled WGS sequence"/>
</dbReference>
<feature type="compositionally biased region" description="Basic residues" evidence="1">
    <location>
        <begin position="549"/>
        <end position="560"/>
    </location>
</feature>
<sequence length="764" mass="82421">MPRWKGDDPAPRAGPYTDSRPFEPAVDAQYDRHLDAGAQPFMPAVYPQQPPPVPLDGQYYAQPYAADLYGPAQRGWYGATLSGAEWMPSSYAAPPVAGTMNWGPFQPSHPSFYPAPPHPAYPYPAQAPPGLGDHRDDASAGGPDPYHGYRPPSERHARDYQGGGGGMFRRDRWQAPPQQQHQYQESGWANHRHRNGGSRSPSPAPYGDPAGRGAYYPRQEDQFAAEGAMAGPHSRRGPRHGRYSQRSRRFPSEVDAQPGASASEEDPHGYGFGFGGLQTASAAPAYGPDGTYIPPERRQRRDLRTAIVSPPTPTYLAAADLPSTSSAGQDSGTQPQQSEPVTLIMDLNHTLLCRAKRNRYASKMPVVRPYLSTFLTYICTTEPNSPDGESPPSTRQSSRRRKFDPIVYSSARAPNVLSMLAALNLIPPARLAALPFRATYEPAPEEGDVLRMVFTREMMGLSERDYHGDVETVKDLAKVWERLGWAGDGSKEAVVQGTGAEDAAVAPGEAVPEVEAESGGELTAGGPQAPETAEAIDGTPVEAAAPPKKLNKKAKLRRATKRDTTGASRTLLLDDEAGKAAQQPFSHLPIAPFLLHPSEIPDPNAAAAPPPQSDADVTVDGAQSRAASPPLPSASAPRTPFYDSAAVALQVDSQHPPAHDKHLLATIWQLERLRFETNLAGAVKSGALDRLRDEARQAVIARRKDVAEGQAAAAETADDGDAVADYEIEDEMAQRGVAVCRELGIAVTREWAPDWRDTLLASRT</sequence>
<feature type="compositionally biased region" description="Low complexity" evidence="1">
    <location>
        <begin position="624"/>
        <end position="638"/>
    </location>
</feature>
<gene>
    <name evidence="3" type="ORF">BMF94_1473</name>
</gene>
<dbReference type="EMBL" id="PJQD01000015">
    <property type="protein sequence ID" value="POY75403.1"/>
    <property type="molecule type" value="Genomic_DNA"/>
</dbReference>
<evidence type="ECO:0000313" key="3">
    <source>
        <dbReference type="EMBL" id="POY75403.1"/>
    </source>
</evidence>
<dbReference type="OrthoDB" id="1562405at2759"/>
<evidence type="ECO:0000259" key="2">
    <source>
        <dbReference type="SMART" id="SM00577"/>
    </source>
</evidence>
<feature type="region of interest" description="Disordered" evidence="1">
    <location>
        <begin position="116"/>
        <end position="276"/>
    </location>
</feature>
<evidence type="ECO:0000256" key="1">
    <source>
        <dbReference type="SAM" id="MobiDB-lite"/>
    </source>
</evidence>
<feature type="compositionally biased region" description="Basic residues" evidence="1">
    <location>
        <begin position="233"/>
        <end position="249"/>
    </location>
</feature>
<feature type="region of interest" description="Disordered" evidence="1">
    <location>
        <begin position="1"/>
        <end position="27"/>
    </location>
</feature>
<feature type="region of interest" description="Disordered" evidence="1">
    <location>
        <begin position="381"/>
        <end position="402"/>
    </location>
</feature>
<dbReference type="AlphaFoldDB" id="A0A2S5BF79"/>
<feature type="compositionally biased region" description="Low complexity" evidence="1">
    <location>
        <begin position="174"/>
        <end position="184"/>
    </location>
</feature>
<dbReference type="InterPro" id="IPR004274">
    <property type="entry name" value="FCP1_dom"/>
</dbReference>